<sequence length="112" mass="12551">MLSLTPIWFIVSSDPMPVMMKKPPNGQEANFLTGRSSVRMGCMYEAEHDSDLLAETVELSKGCDGRRCLETFSKFKESVLPYRHKRMGDVPGSAVPGLKVETQQRSDSRCTH</sequence>
<comment type="caution">
    <text evidence="2">The sequence shown here is derived from an EMBL/GenBank/DDBJ whole genome shotgun (WGS) entry which is preliminary data.</text>
</comment>
<evidence type="ECO:0000313" key="2">
    <source>
        <dbReference type="EMBL" id="KAK4119728.1"/>
    </source>
</evidence>
<dbReference type="AlphaFoldDB" id="A0AAN6TS53"/>
<gene>
    <name evidence="2" type="ORF">N657DRAFT_674697</name>
</gene>
<dbReference type="GeneID" id="87832537"/>
<reference evidence="2" key="1">
    <citation type="journal article" date="2023" name="Mol. Phylogenet. Evol.">
        <title>Genome-scale phylogeny and comparative genomics of the fungal order Sordariales.</title>
        <authorList>
            <person name="Hensen N."/>
            <person name="Bonometti L."/>
            <person name="Westerberg I."/>
            <person name="Brannstrom I.O."/>
            <person name="Guillou S."/>
            <person name="Cros-Aarteil S."/>
            <person name="Calhoun S."/>
            <person name="Haridas S."/>
            <person name="Kuo A."/>
            <person name="Mondo S."/>
            <person name="Pangilinan J."/>
            <person name="Riley R."/>
            <person name="LaButti K."/>
            <person name="Andreopoulos B."/>
            <person name="Lipzen A."/>
            <person name="Chen C."/>
            <person name="Yan M."/>
            <person name="Daum C."/>
            <person name="Ng V."/>
            <person name="Clum A."/>
            <person name="Steindorff A."/>
            <person name="Ohm R.A."/>
            <person name="Martin F."/>
            <person name="Silar P."/>
            <person name="Natvig D.O."/>
            <person name="Lalanne C."/>
            <person name="Gautier V."/>
            <person name="Ament-Velasquez S.L."/>
            <person name="Kruys A."/>
            <person name="Hutchinson M.I."/>
            <person name="Powell A.J."/>
            <person name="Barry K."/>
            <person name="Miller A.N."/>
            <person name="Grigoriev I.V."/>
            <person name="Debuchy R."/>
            <person name="Gladieux P."/>
            <person name="Hiltunen Thoren M."/>
            <person name="Johannesson H."/>
        </authorList>
    </citation>
    <scope>NUCLEOTIDE SEQUENCE</scope>
    <source>
        <strain evidence="2">CBS 731.68</strain>
    </source>
</reference>
<evidence type="ECO:0000313" key="3">
    <source>
        <dbReference type="Proteomes" id="UP001302602"/>
    </source>
</evidence>
<reference evidence="2" key="2">
    <citation type="submission" date="2023-05" db="EMBL/GenBank/DDBJ databases">
        <authorList>
            <consortium name="Lawrence Berkeley National Laboratory"/>
            <person name="Steindorff A."/>
            <person name="Hensen N."/>
            <person name="Bonometti L."/>
            <person name="Westerberg I."/>
            <person name="Brannstrom I.O."/>
            <person name="Guillou S."/>
            <person name="Cros-Aarteil S."/>
            <person name="Calhoun S."/>
            <person name="Haridas S."/>
            <person name="Kuo A."/>
            <person name="Mondo S."/>
            <person name="Pangilinan J."/>
            <person name="Riley R."/>
            <person name="Labutti K."/>
            <person name="Andreopoulos B."/>
            <person name="Lipzen A."/>
            <person name="Chen C."/>
            <person name="Yanf M."/>
            <person name="Daum C."/>
            <person name="Ng V."/>
            <person name="Clum A."/>
            <person name="Ohm R."/>
            <person name="Martin F."/>
            <person name="Silar P."/>
            <person name="Natvig D."/>
            <person name="Lalanne C."/>
            <person name="Gautier V."/>
            <person name="Ament-Velasquez S.L."/>
            <person name="Kruys A."/>
            <person name="Hutchinson M.I."/>
            <person name="Powell A.J."/>
            <person name="Barry K."/>
            <person name="Miller A.N."/>
            <person name="Grigoriev I.V."/>
            <person name="Debuchy R."/>
            <person name="Gladieux P."/>
            <person name="Thoren M.H."/>
            <person name="Johannesson H."/>
        </authorList>
    </citation>
    <scope>NUCLEOTIDE SEQUENCE</scope>
    <source>
        <strain evidence="2">CBS 731.68</strain>
    </source>
</reference>
<proteinExistence type="predicted"/>
<name>A0AAN6TS53_9PEZI</name>
<feature type="compositionally biased region" description="Basic and acidic residues" evidence="1">
    <location>
        <begin position="102"/>
        <end position="112"/>
    </location>
</feature>
<accession>A0AAN6TS53</accession>
<dbReference type="RefSeq" id="XP_062643501.1">
    <property type="nucleotide sequence ID" value="XM_062795769.1"/>
</dbReference>
<dbReference type="EMBL" id="MU853245">
    <property type="protein sequence ID" value="KAK4119728.1"/>
    <property type="molecule type" value="Genomic_DNA"/>
</dbReference>
<dbReference type="Proteomes" id="UP001302602">
    <property type="component" value="Unassembled WGS sequence"/>
</dbReference>
<evidence type="ECO:0000256" key="1">
    <source>
        <dbReference type="SAM" id="MobiDB-lite"/>
    </source>
</evidence>
<keyword evidence="3" id="KW-1185">Reference proteome</keyword>
<feature type="region of interest" description="Disordered" evidence="1">
    <location>
        <begin position="90"/>
        <end position="112"/>
    </location>
</feature>
<protein>
    <submittedName>
        <fullName evidence="2">Uncharacterized protein</fullName>
    </submittedName>
</protein>
<organism evidence="2 3">
    <name type="scientific">Parathielavia appendiculata</name>
    <dbReference type="NCBI Taxonomy" id="2587402"/>
    <lineage>
        <taxon>Eukaryota</taxon>
        <taxon>Fungi</taxon>
        <taxon>Dikarya</taxon>
        <taxon>Ascomycota</taxon>
        <taxon>Pezizomycotina</taxon>
        <taxon>Sordariomycetes</taxon>
        <taxon>Sordariomycetidae</taxon>
        <taxon>Sordariales</taxon>
        <taxon>Chaetomiaceae</taxon>
        <taxon>Parathielavia</taxon>
    </lineage>
</organism>